<evidence type="ECO:0000256" key="1">
    <source>
        <dbReference type="SAM" id="MobiDB-lite"/>
    </source>
</evidence>
<feature type="compositionally biased region" description="Low complexity" evidence="1">
    <location>
        <begin position="272"/>
        <end position="285"/>
    </location>
</feature>
<organism evidence="2 3">
    <name type="scientific">Entomortierella chlamydospora</name>
    <dbReference type="NCBI Taxonomy" id="101097"/>
    <lineage>
        <taxon>Eukaryota</taxon>
        <taxon>Fungi</taxon>
        <taxon>Fungi incertae sedis</taxon>
        <taxon>Mucoromycota</taxon>
        <taxon>Mortierellomycotina</taxon>
        <taxon>Mortierellomycetes</taxon>
        <taxon>Mortierellales</taxon>
        <taxon>Mortierellaceae</taxon>
        <taxon>Entomortierella</taxon>
    </lineage>
</organism>
<dbReference type="Proteomes" id="UP000703661">
    <property type="component" value="Unassembled WGS sequence"/>
</dbReference>
<feature type="compositionally biased region" description="Basic and acidic residues" evidence="1">
    <location>
        <begin position="226"/>
        <end position="240"/>
    </location>
</feature>
<dbReference type="OrthoDB" id="2437169at2759"/>
<evidence type="ECO:0000313" key="2">
    <source>
        <dbReference type="EMBL" id="KAG0016006.1"/>
    </source>
</evidence>
<gene>
    <name evidence="2" type="ORF">BGZ80_009495</name>
</gene>
<name>A0A9P6T0L8_9FUNG</name>
<dbReference type="AlphaFoldDB" id="A0A9P6T0L8"/>
<protein>
    <submittedName>
        <fullName evidence="2">Uncharacterized protein</fullName>
    </submittedName>
</protein>
<sequence>MPAYAKKFNYTQSTSAEGPYLKLIGSSNITLTRRQHLRTEYDTFKANEAKQYWESVQFKLSLKSTARKAATSTAEAGLYELQAEYSTYKEGSGDHASECIDLSPSSVSQVNRRLLPTGDKTTSSSSLPPIASDFSMDRMPNNEVADDTKIFISESQFDENDDVDNCKAAFKRYTSSLLAISQKQAINKVIRICAKEARDVRESHFRTHYFKKDSEIVQAAANRKRPACDQDHPSKQSRYESDEESDDTCLHLDLLNNNPIPSDPDDTDYLPSSQPSSQSSQYDSESSNEDLTGELFVPVKADHLVGPGTFSSQLTDDLEGRLIVEDLDISDSIMKYRRKRVIKEGLLEKDDLL</sequence>
<feature type="region of interest" description="Disordered" evidence="1">
    <location>
        <begin position="115"/>
        <end position="139"/>
    </location>
</feature>
<feature type="region of interest" description="Disordered" evidence="1">
    <location>
        <begin position="221"/>
        <end position="289"/>
    </location>
</feature>
<evidence type="ECO:0000313" key="3">
    <source>
        <dbReference type="Proteomes" id="UP000703661"/>
    </source>
</evidence>
<comment type="caution">
    <text evidence="2">The sequence shown here is derived from an EMBL/GenBank/DDBJ whole genome shotgun (WGS) entry which is preliminary data.</text>
</comment>
<proteinExistence type="predicted"/>
<accession>A0A9P6T0L8</accession>
<keyword evidence="3" id="KW-1185">Reference proteome</keyword>
<reference evidence="2" key="1">
    <citation type="journal article" date="2020" name="Fungal Divers.">
        <title>Resolving the Mortierellaceae phylogeny through synthesis of multi-gene phylogenetics and phylogenomics.</title>
        <authorList>
            <person name="Vandepol N."/>
            <person name="Liber J."/>
            <person name="Desiro A."/>
            <person name="Na H."/>
            <person name="Kennedy M."/>
            <person name="Barry K."/>
            <person name="Grigoriev I.V."/>
            <person name="Miller A.N."/>
            <person name="O'Donnell K."/>
            <person name="Stajich J.E."/>
            <person name="Bonito G."/>
        </authorList>
    </citation>
    <scope>NUCLEOTIDE SEQUENCE</scope>
    <source>
        <strain evidence="2">NRRL 2769</strain>
    </source>
</reference>
<dbReference type="EMBL" id="JAAAID010000575">
    <property type="protein sequence ID" value="KAG0016006.1"/>
    <property type="molecule type" value="Genomic_DNA"/>
</dbReference>